<dbReference type="GO" id="GO:0008053">
    <property type="term" value="P:mitochondrial fusion"/>
    <property type="evidence" value="ECO:0007669"/>
    <property type="project" value="TreeGrafter"/>
</dbReference>
<keyword evidence="2" id="KW-0547">Nucleotide-binding</keyword>
<proteinExistence type="predicted"/>
<dbReference type="Proteomes" id="UP000649617">
    <property type="component" value="Unassembled WGS sequence"/>
</dbReference>
<reference evidence="8" key="1">
    <citation type="submission" date="2021-02" db="EMBL/GenBank/DDBJ databases">
        <authorList>
            <person name="Dougan E. K."/>
            <person name="Rhodes N."/>
            <person name="Thang M."/>
            <person name="Chan C."/>
        </authorList>
    </citation>
    <scope>NUCLEOTIDE SEQUENCE</scope>
</reference>
<feature type="non-terminal residue" evidence="8">
    <location>
        <position position="1"/>
    </location>
</feature>
<keyword evidence="3" id="KW-0378">Hydrolase</keyword>
<evidence type="ECO:0000256" key="4">
    <source>
        <dbReference type="ARBA" id="ARBA00023134"/>
    </source>
</evidence>
<comment type="caution">
    <text evidence="8">The sequence shown here is derived from an EMBL/GenBank/DDBJ whole genome shotgun (WGS) entry which is preliminary data.</text>
</comment>
<dbReference type="GO" id="GO:0005741">
    <property type="term" value="C:mitochondrial outer membrane"/>
    <property type="evidence" value="ECO:0007669"/>
    <property type="project" value="TreeGrafter"/>
</dbReference>
<evidence type="ECO:0000256" key="1">
    <source>
        <dbReference type="ARBA" id="ARBA00004370"/>
    </source>
</evidence>
<evidence type="ECO:0000256" key="6">
    <source>
        <dbReference type="SAM" id="MobiDB-lite"/>
    </source>
</evidence>
<keyword evidence="9" id="KW-1185">Reference proteome</keyword>
<dbReference type="PANTHER" id="PTHR10465:SF0">
    <property type="entry name" value="SARCALUMENIN"/>
    <property type="match status" value="1"/>
</dbReference>
<feature type="region of interest" description="Disordered" evidence="6">
    <location>
        <begin position="1"/>
        <end position="22"/>
    </location>
</feature>
<dbReference type="PANTHER" id="PTHR10465">
    <property type="entry name" value="TRANSMEMBRANE GTPASE FZO1"/>
    <property type="match status" value="1"/>
</dbReference>
<keyword evidence="4" id="KW-0342">GTP-binding</keyword>
<dbReference type="InterPro" id="IPR027094">
    <property type="entry name" value="Mitofusin_fam"/>
</dbReference>
<organism evidence="8 9">
    <name type="scientific">Symbiodinium pilosum</name>
    <name type="common">Dinoflagellate</name>
    <dbReference type="NCBI Taxonomy" id="2952"/>
    <lineage>
        <taxon>Eukaryota</taxon>
        <taxon>Sar</taxon>
        <taxon>Alveolata</taxon>
        <taxon>Dinophyceae</taxon>
        <taxon>Suessiales</taxon>
        <taxon>Symbiodiniaceae</taxon>
        <taxon>Symbiodinium</taxon>
    </lineage>
</organism>
<feature type="domain" description="Dynamin N-terminal" evidence="7">
    <location>
        <begin position="91"/>
        <end position="241"/>
    </location>
</feature>
<dbReference type="GO" id="GO:0051646">
    <property type="term" value="P:mitochondrion localization"/>
    <property type="evidence" value="ECO:0007669"/>
    <property type="project" value="TreeGrafter"/>
</dbReference>
<evidence type="ECO:0000256" key="5">
    <source>
        <dbReference type="ARBA" id="ARBA00023136"/>
    </source>
</evidence>
<dbReference type="EMBL" id="CAJNIZ010013847">
    <property type="protein sequence ID" value="CAE7354905.1"/>
    <property type="molecule type" value="Genomic_DNA"/>
</dbReference>
<evidence type="ECO:0000256" key="2">
    <source>
        <dbReference type="ARBA" id="ARBA00022741"/>
    </source>
</evidence>
<keyword evidence="5" id="KW-0472">Membrane</keyword>
<sequence length="609" mass="67737">MASAAASAAATPGRMSSDAAGSDDEWEVILQDPAEAVRQLDFKLTSLQDFSSKASQVLQSWYDRCSVEDTLQLCPELDKVAEVCGQEDRLIVAGKGNVGKSSIVNALLGEMFWPVARCCLTSRICETRYGDEKAYAPRDGERSVQCQKVPKEAVHKSRATEHSEFLAMARSPLRAWAPCELLKSRVVLVDLPGLDQEPEYVEAFQTYTKENSREGVVLLYVLDVNSKLCESDRRFFTQLMKSAWAPLSQGLLILANKCDVLQDQDSAEEEPPDPKSYIEFLLFDLAFTLDYDELINDIKVDAGNYCTPKVMRLSMKDRKASVQQALSDWDKIQLEVTKALSTKKSYRLQQSLSAISQVMWRLETKMSEVEVQLARRREYEASLAGARCGLDRVARDAARQVQLIAEELRVMHEDRKEEHLRALLRGELPHWGQTVSGPQLADVRRAIAERLEGMVANDMFARVELSSALSMLWEIMGSFSLSDWIRGAPASVSLVGSLASALAAAAASKVFALFGGPMLAFEINEAFVTQEVDAYYNDILSRVEEDAMREYQGLLSSACAEVETQERLLGSLKAADLQELVNEGFTSTFSELGAEYQAVSRQCQVTLDD</sequence>
<dbReference type="SUPFAM" id="SSF52540">
    <property type="entry name" value="P-loop containing nucleoside triphosphate hydrolases"/>
    <property type="match status" value="1"/>
</dbReference>
<evidence type="ECO:0000313" key="8">
    <source>
        <dbReference type="EMBL" id="CAE7354905.1"/>
    </source>
</evidence>
<evidence type="ECO:0000259" key="7">
    <source>
        <dbReference type="Pfam" id="PF00350"/>
    </source>
</evidence>
<gene>
    <name evidence="8" type="primary">fzo-1</name>
    <name evidence="8" type="ORF">SPIL2461_LOCUS8431</name>
</gene>
<dbReference type="GO" id="GO:0003924">
    <property type="term" value="F:GTPase activity"/>
    <property type="evidence" value="ECO:0007669"/>
    <property type="project" value="InterPro"/>
</dbReference>
<accession>A0A812Q2F7</accession>
<comment type="subcellular location">
    <subcellularLocation>
        <location evidence="1">Membrane</location>
    </subcellularLocation>
</comment>
<feature type="compositionally biased region" description="Low complexity" evidence="6">
    <location>
        <begin position="1"/>
        <end position="10"/>
    </location>
</feature>
<dbReference type="InterPro" id="IPR045063">
    <property type="entry name" value="Dynamin_N"/>
</dbReference>
<evidence type="ECO:0000313" key="9">
    <source>
        <dbReference type="Proteomes" id="UP000649617"/>
    </source>
</evidence>
<dbReference type="AlphaFoldDB" id="A0A812Q2F7"/>
<name>A0A812Q2F7_SYMPI</name>
<evidence type="ECO:0000256" key="3">
    <source>
        <dbReference type="ARBA" id="ARBA00022801"/>
    </source>
</evidence>
<dbReference type="InterPro" id="IPR027417">
    <property type="entry name" value="P-loop_NTPase"/>
</dbReference>
<dbReference type="Gene3D" id="3.40.50.300">
    <property type="entry name" value="P-loop containing nucleotide triphosphate hydrolases"/>
    <property type="match status" value="1"/>
</dbReference>
<dbReference type="Pfam" id="PF00350">
    <property type="entry name" value="Dynamin_N"/>
    <property type="match status" value="1"/>
</dbReference>
<protein>
    <submittedName>
        <fullName evidence="8">Fzo-1 protein</fullName>
    </submittedName>
</protein>
<dbReference type="OrthoDB" id="6256226at2759"/>
<dbReference type="GO" id="GO:0005525">
    <property type="term" value="F:GTP binding"/>
    <property type="evidence" value="ECO:0007669"/>
    <property type="project" value="UniProtKB-KW"/>
</dbReference>